<organism evidence="3 4">
    <name type="scientific">Lolium multiflorum</name>
    <name type="common">Italian ryegrass</name>
    <name type="synonym">Lolium perenne subsp. multiflorum</name>
    <dbReference type="NCBI Taxonomy" id="4521"/>
    <lineage>
        <taxon>Eukaryota</taxon>
        <taxon>Viridiplantae</taxon>
        <taxon>Streptophyta</taxon>
        <taxon>Embryophyta</taxon>
        <taxon>Tracheophyta</taxon>
        <taxon>Spermatophyta</taxon>
        <taxon>Magnoliopsida</taxon>
        <taxon>Liliopsida</taxon>
        <taxon>Poales</taxon>
        <taxon>Poaceae</taxon>
        <taxon>BOP clade</taxon>
        <taxon>Pooideae</taxon>
        <taxon>Poodae</taxon>
        <taxon>Poeae</taxon>
        <taxon>Poeae Chloroplast Group 2 (Poeae type)</taxon>
        <taxon>Loliodinae</taxon>
        <taxon>Loliinae</taxon>
        <taxon>Lolium</taxon>
    </lineage>
</organism>
<dbReference type="Proteomes" id="UP001231189">
    <property type="component" value="Unassembled WGS sequence"/>
</dbReference>
<dbReference type="PANTHER" id="PTHR31680">
    <property type="entry name" value="LONGIFOLIA PROTEIN"/>
    <property type="match status" value="1"/>
</dbReference>
<gene>
    <name evidence="3" type="ORF">QYE76_066302</name>
</gene>
<feature type="region of interest" description="Disordered" evidence="1">
    <location>
        <begin position="316"/>
        <end position="394"/>
    </location>
</feature>
<name>A0AAD8WBZ3_LOLMU</name>
<keyword evidence="4" id="KW-1185">Reference proteome</keyword>
<dbReference type="PANTHER" id="PTHR31680:SF11">
    <property type="entry name" value="EXPRESSED PROTEIN"/>
    <property type="match status" value="1"/>
</dbReference>
<comment type="caution">
    <text evidence="3">The sequence shown here is derived from an EMBL/GenBank/DDBJ whole genome shotgun (WGS) entry which is preliminary data.</text>
</comment>
<feature type="region of interest" description="Disordered" evidence="1">
    <location>
        <begin position="616"/>
        <end position="643"/>
    </location>
</feature>
<evidence type="ECO:0000256" key="1">
    <source>
        <dbReference type="SAM" id="MobiDB-lite"/>
    </source>
</evidence>
<protein>
    <recommendedName>
        <fullName evidence="2">DUF4378 domain-containing protein</fullName>
    </recommendedName>
</protein>
<feature type="domain" description="DUF4378" evidence="2">
    <location>
        <begin position="750"/>
        <end position="905"/>
    </location>
</feature>
<feature type="compositionally biased region" description="Polar residues" evidence="1">
    <location>
        <begin position="71"/>
        <end position="83"/>
    </location>
</feature>
<reference evidence="3" key="1">
    <citation type="submission" date="2023-07" db="EMBL/GenBank/DDBJ databases">
        <title>A chromosome-level genome assembly of Lolium multiflorum.</title>
        <authorList>
            <person name="Chen Y."/>
            <person name="Copetti D."/>
            <person name="Kolliker R."/>
            <person name="Studer B."/>
        </authorList>
    </citation>
    <scope>NUCLEOTIDE SEQUENCE</scope>
    <source>
        <strain evidence="3">02402/16</strain>
        <tissue evidence="3">Leaf</tissue>
    </source>
</reference>
<feature type="region of interest" description="Disordered" evidence="1">
    <location>
        <begin position="106"/>
        <end position="180"/>
    </location>
</feature>
<dbReference type="AlphaFoldDB" id="A0AAD8WBZ3"/>
<sequence length="931" mass="103229">MYRQGSVMPARMLRTVPQEATEFNQRMGCMAGVFQIFDRRHGLLTARRRGGGDRGARGTAPPGPGHDHLGSSGNASVQKSSTSDITLDKTFSKSMTDNSCLSVESSKASSSSSAGSSLSSRDSNKPVKQELIDISKEPSVERPTRNSPSLKLLKIEAGPRSANTGSGDIMQGSVSQDSHDLTVRTSAKEVTNELHKDSPRPLLISKLKNGTYVIGVDRSTSVPAYGRESSRPSRFSCDDRQLLRSVEAQGSKKPSARSRELPRLSLDSRKEYINPSSRPKNVAYTRTDDNLIDALKPQDSPSHRRASSVVAKLMGLEETPRAYEPARSPRTVHDAENDGQSQPHRMVSPDPTVSQLKNQSPVLKTKHFSRTLPKAAPWRQQERGATGYNAEEKPPSASFYANIQTRLRDLNLSECNKDLRALRILGALHAEDTACQSETDGGSLPIHKAEAELTANSENFQSPIVIMKPARGITKPDTPPSEPKGFGKLQHEEPSFTRKSENMDRKNIHSGNERLHSRGKEPVKDTISPRHSSSLSPRVVLKKADPERMPRLPVPLVSPSKKSNEAVSPRGRQRSKLVPGKNICSDDEVLRIPESKIRLAKQVDLGVIGYPNTMDPKSSFLRRNNSTSALNHEKTSTVQSRNKKKIHPLENIKSPVSVLDGSLYHDGSSHSLRRISDSFKDGETHTSDECLNLTSLPDTPSSKTSSEDKQIKPENMKALIQKLELLQFLSDETLKTNSLLSSVTPNKDQQYIYDIIYASGLLHNELSLNTIPCQLWAASYSINPELFLILEQAKPDTGKLHRMFIFDLANELITKKMDMNQTSRSAQFLPNKKLSGWQIFKDLCAEIDGLLSTASMTRCSEEEEDWSLLAADASSGMKEWKTFDSELLEIVLDIERSIFKDLIDEVISEGASGKVQHRQRKLRRHLSFISI</sequence>
<feature type="compositionally biased region" description="Polar residues" evidence="1">
    <location>
        <begin position="621"/>
        <end position="640"/>
    </location>
</feature>
<feature type="compositionally biased region" description="Basic and acidic residues" evidence="1">
    <location>
        <begin position="257"/>
        <end position="272"/>
    </location>
</feature>
<feature type="region of interest" description="Disordered" evidence="1">
    <location>
        <begin position="471"/>
        <end position="579"/>
    </location>
</feature>
<dbReference type="InterPro" id="IPR033334">
    <property type="entry name" value="LNG1/2"/>
</dbReference>
<feature type="compositionally biased region" description="Basic and acidic residues" evidence="1">
    <location>
        <begin position="489"/>
        <end position="528"/>
    </location>
</feature>
<evidence type="ECO:0000313" key="4">
    <source>
        <dbReference type="Proteomes" id="UP001231189"/>
    </source>
</evidence>
<feature type="compositionally biased region" description="Low complexity" evidence="1">
    <location>
        <begin position="106"/>
        <end position="121"/>
    </location>
</feature>
<feature type="region of interest" description="Disordered" evidence="1">
    <location>
        <begin position="247"/>
        <end position="283"/>
    </location>
</feature>
<dbReference type="InterPro" id="IPR025486">
    <property type="entry name" value="DUF4378"/>
</dbReference>
<evidence type="ECO:0000313" key="3">
    <source>
        <dbReference type="EMBL" id="KAK1648497.1"/>
    </source>
</evidence>
<evidence type="ECO:0000259" key="2">
    <source>
        <dbReference type="Pfam" id="PF14309"/>
    </source>
</evidence>
<feature type="compositionally biased region" description="Basic and acidic residues" evidence="1">
    <location>
        <begin position="122"/>
        <end position="144"/>
    </location>
</feature>
<feature type="compositionally biased region" description="Polar residues" evidence="1">
    <location>
        <begin position="692"/>
        <end position="704"/>
    </location>
</feature>
<dbReference type="Pfam" id="PF14309">
    <property type="entry name" value="DUF4378"/>
    <property type="match status" value="1"/>
</dbReference>
<dbReference type="EMBL" id="JAUUTY010000004">
    <property type="protein sequence ID" value="KAK1648497.1"/>
    <property type="molecule type" value="Genomic_DNA"/>
</dbReference>
<feature type="region of interest" description="Disordered" evidence="1">
    <location>
        <begin position="46"/>
        <end position="83"/>
    </location>
</feature>
<feature type="region of interest" description="Disordered" evidence="1">
    <location>
        <begin position="684"/>
        <end position="710"/>
    </location>
</feature>
<feature type="compositionally biased region" description="Polar residues" evidence="1">
    <location>
        <begin position="161"/>
        <end position="176"/>
    </location>
</feature>
<proteinExistence type="predicted"/>
<feature type="compositionally biased region" description="Polar residues" evidence="1">
    <location>
        <begin position="351"/>
        <end position="362"/>
    </location>
</feature>
<accession>A0AAD8WBZ3</accession>
<dbReference type="GO" id="GO:0051513">
    <property type="term" value="P:regulation of monopolar cell growth"/>
    <property type="evidence" value="ECO:0007669"/>
    <property type="project" value="InterPro"/>
</dbReference>